<keyword evidence="4" id="KW-1185">Reference proteome</keyword>
<name>A0ABS5TGE9_9ACTN</name>
<keyword evidence="1" id="KW-0521">NADP</keyword>
<proteinExistence type="predicted"/>
<dbReference type="InterPro" id="IPR051468">
    <property type="entry name" value="Fungal_SecMetab_SDRs"/>
</dbReference>
<dbReference type="RefSeq" id="WP_214156466.1">
    <property type="nucleotide sequence ID" value="NZ_JAHBAY010000005.1"/>
</dbReference>
<evidence type="ECO:0000313" key="3">
    <source>
        <dbReference type="EMBL" id="MBT0770175.1"/>
    </source>
</evidence>
<dbReference type="Pfam" id="PF00106">
    <property type="entry name" value="adh_short"/>
    <property type="match status" value="1"/>
</dbReference>
<dbReference type="PANTHER" id="PTHR43544:SF7">
    <property type="entry name" value="NADB-LER2"/>
    <property type="match status" value="1"/>
</dbReference>
<dbReference type="PRINTS" id="PR00081">
    <property type="entry name" value="GDHRDH"/>
</dbReference>
<organism evidence="3 4">
    <name type="scientific">Kineosporia corallincola</name>
    <dbReference type="NCBI Taxonomy" id="2835133"/>
    <lineage>
        <taxon>Bacteria</taxon>
        <taxon>Bacillati</taxon>
        <taxon>Actinomycetota</taxon>
        <taxon>Actinomycetes</taxon>
        <taxon>Kineosporiales</taxon>
        <taxon>Kineosporiaceae</taxon>
        <taxon>Kineosporia</taxon>
    </lineage>
</organism>
<dbReference type="PANTHER" id="PTHR43544">
    <property type="entry name" value="SHORT-CHAIN DEHYDROGENASE/REDUCTASE"/>
    <property type="match status" value="1"/>
</dbReference>
<evidence type="ECO:0000256" key="1">
    <source>
        <dbReference type="ARBA" id="ARBA00022857"/>
    </source>
</evidence>
<dbReference type="EMBL" id="JAHBAY010000005">
    <property type="protein sequence ID" value="MBT0770175.1"/>
    <property type="molecule type" value="Genomic_DNA"/>
</dbReference>
<keyword evidence="2" id="KW-0560">Oxidoreductase</keyword>
<reference evidence="3 4" key="1">
    <citation type="submission" date="2021-05" db="EMBL/GenBank/DDBJ databases">
        <title>Kineosporia and Streptomyces sp. nov. two new marine actinobacteria isolated from Coral.</title>
        <authorList>
            <person name="Buangrab K."/>
            <person name="Sutthacheep M."/>
            <person name="Yeemin T."/>
            <person name="Harunari E."/>
            <person name="Igarashi Y."/>
            <person name="Kanchanasin P."/>
            <person name="Tanasupawat S."/>
            <person name="Phongsopitanun W."/>
        </authorList>
    </citation>
    <scope>NUCLEOTIDE SEQUENCE [LARGE SCALE GENOMIC DNA]</scope>
    <source>
        <strain evidence="3 4">J2-2</strain>
    </source>
</reference>
<dbReference type="Gene3D" id="3.40.50.720">
    <property type="entry name" value="NAD(P)-binding Rossmann-like Domain"/>
    <property type="match status" value="1"/>
</dbReference>
<dbReference type="InterPro" id="IPR036291">
    <property type="entry name" value="NAD(P)-bd_dom_sf"/>
</dbReference>
<comment type="caution">
    <text evidence="3">The sequence shown here is derived from an EMBL/GenBank/DDBJ whole genome shotgun (WGS) entry which is preliminary data.</text>
</comment>
<sequence length="227" mass="23950">MPLAVVTGTSRGLGHALVTELHSHGWDVVAVQRGPDPECSELPRVRTARHDLRDRDSAPVLDAVAGRAVDALINNAMSGAPPSRLGEVDVDRFAHALDVNVTAPLRLTRDLLPSLLAAPDPVVVNVTSRLGSLTAQARGDFAGFGTSYAYRVSKAAQNMLTVCLAQELGDRVRCLAVHPGRLATATGRPGASTSPAVAAGGIRALLHRHDLPSPSFLDLETGRTLEW</sequence>
<evidence type="ECO:0000313" key="4">
    <source>
        <dbReference type="Proteomes" id="UP001197247"/>
    </source>
</evidence>
<dbReference type="Proteomes" id="UP001197247">
    <property type="component" value="Unassembled WGS sequence"/>
</dbReference>
<protein>
    <submittedName>
        <fullName evidence="3">SDR family NAD(P)-dependent oxidoreductase</fullName>
    </submittedName>
</protein>
<evidence type="ECO:0000256" key="2">
    <source>
        <dbReference type="ARBA" id="ARBA00023002"/>
    </source>
</evidence>
<dbReference type="SUPFAM" id="SSF51735">
    <property type="entry name" value="NAD(P)-binding Rossmann-fold domains"/>
    <property type="match status" value="1"/>
</dbReference>
<accession>A0ABS5TGE9</accession>
<gene>
    <name evidence="3" type="ORF">KIH74_14640</name>
</gene>
<dbReference type="InterPro" id="IPR002347">
    <property type="entry name" value="SDR_fam"/>
</dbReference>